<keyword evidence="2" id="KW-1185">Reference proteome</keyword>
<evidence type="ECO:0000313" key="1">
    <source>
        <dbReference type="EMBL" id="AVQ30609.1"/>
    </source>
</evidence>
<evidence type="ECO:0000313" key="2">
    <source>
        <dbReference type="Proteomes" id="UP000241238"/>
    </source>
</evidence>
<organism evidence="1 2">
    <name type="scientific">Fusobacterium varium ATCC 27725</name>
    <dbReference type="NCBI Taxonomy" id="469618"/>
    <lineage>
        <taxon>Bacteria</taxon>
        <taxon>Fusobacteriati</taxon>
        <taxon>Fusobacteriota</taxon>
        <taxon>Fusobacteriia</taxon>
        <taxon>Fusobacteriales</taxon>
        <taxon>Fusobacteriaceae</taxon>
        <taxon>Fusobacterium</taxon>
    </lineage>
</organism>
<dbReference type="GeneID" id="77467343"/>
<sequence length="531" mass="61853">MRDIDYAFFSQMSYLNWENLNKKNIEEAGTDDSVTNILNTKELWSILSPSTNLKKKEISEYAGNDKRLFMKYSLEKSKKPVFDFSEWKFLLGVGYADIYKLYLKKKEKIVNNKYKIGFRGIVFKNGNKIIISFNGGEKLISVKKDIITTDDMKMYDRNYAPLIAGYWLYKYVKEKYFEEGDEIHLTGNKYGGFIAQYVYMATGGQDRTVIWNPIGSGVNLGVKETTGVYREFPDLKNILGYSGFTKEIIEKVYSKFLLEDKSVSPIILEDGIKEKILHIFEEAEEEKISREGKKISERIPIKFNESMEILYYILLTIYTYNDDYERKKKQNLMSTYLVEDKWAVYAINRIGAVIDITTGIRTERKKIGKKAAPPYELPFPTEELNDVIMFMNDQGNFEYGKMREEFAKNSLKSAIVAQTKILLNKNILTKKETRLEVKRETLEEFNIKYYSASVLSGGRKFGLERKLNSETFKYMKVMRDNILCLQEPYKIFACGEKESEYKEYIELGEHVNVRSLGDIKCGSPLKIYIVE</sequence>
<dbReference type="RefSeq" id="WP_005951687.1">
    <property type="nucleotide sequence ID" value="NZ_CP028103.1"/>
</dbReference>
<protein>
    <submittedName>
        <fullName evidence="1">Uncharacterized protein</fullName>
    </submittedName>
</protein>
<reference evidence="2" key="1">
    <citation type="journal article" date="2018" name="MSphere">
        <title>Fusobacterium Genomics Using MinION and Illumina Sequencing Enables Genome Completion and Correction.</title>
        <authorList>
            <person name="Todd S.M."/>
            <person name="Settlage R.E."/>
            <person name="Lahmers K.K."/>
            <person name="Slade D.J."/>
        </authorList>
    </citation>
    <scope>NUCLEOTIDE SEQUENCE [LARGE SCALE GENOMIC DNA]</scope>
    <source>
        <strain evidence="2">ATCC 27725</strain>
    </source>
</reference>
<dbReference type="EMBL" id="CP028103">
    <property type="protein sequence ID" value="AVQ30609.1"/>
    <property type="molecule type" value="Genomic_DNA"/>
</dbReference>
<name>A0ABN5JI11_FUSVA</name>
<dbReference type="Proteomes" id="UP000241238">
    <property type="component" value="Chromosome"/>
</dbReference>
<accession>A0ABN5JI11</accession>
<gene>
    <name evidence="1" type="ORF">C4N18_05005</name>
</gene>
<proteinExistence type="predicted"/>